<dbReference type="Gene3D" id="1.10.760.10">
    <property type="entry name" value="Cytochrome c-like domain"/>
    <property type="match status" value="1"/>
</dbReference>
<dbReference type="PANTHER" id="PTHR33546">
    <property type="entry name" value="LARGE, MULTIFUNCTIONAL SECRETED PROTEIN-RELATED"/>
    <property type="match status" value="1"/>
</dbReference>
<keyword evidence="2 4" id="KW-0479">Metal-binding</keyword>
<dbReference type="GO" id="GO:0016787">
    <property type="term" value="F:hydrolase activity"/>
    <property type="evidence" value="ECO:0007669"/>
    <property type="project" value="InterPro"/>
</dbReference>
<dbReference type="InterPro" id="IPR036909">
    <property type="entry name" value="Cyt_c-like_dom_sf"/>
</dbReference>
<dbReference type="Gene3D" id="2.60.120.560">
    <property type="entry name" value="Exo-inulinase, domain 1"/>
    <property type="match status" value="1"/>
</dbReference>
<keyword evidence="3 4" id="KW-0408">Iron</keyword>
<evidence type="ECO:0000259" key="6">
    <source>
        <dbReference type="PROSITE" id="PS51007"/>
    </source>
</evidence>
<dbReference type="SUPFAM" id="SSF46626">
    <property type="entry name" value="Cytochrome c"/>
    <property type="match status" value="1"/>
</dbReference>
<evidence type="ECO:0000256" key="3">
    <source>
        <dbReference type="ARBA" id="ARBA00023004"/>
    </source>
</evidence>
<dbReference type="Proteomes" id="UP000317909">
    <property type="component" value="Chromosome"/>
</dbReference>
<dbReference type="SUPFAM" id="SSF63829">
    <property type="entry name" value="Calcium-dependent phosphotriesterase"/>
    <property type="match status" value="1"/>
</dbReference>
<dbReference type="InterPro" id="IPR013427">
    <property type="entry name" value="Haem-bd_dom_put"/>
</dbReference>
<dbReference type="NCBIfam" id="TIGR02603">
    <property type="entry name" value="CxxCH_TIGR02603"/>
    <property type="match status" value="1"/>
</dbReference>
<gene>
    <name evidence="7" type="ORF">I41_24590</name>
</gene>
<keyword evidence="1 4" id="KW-0349">Heme</keyword>
<feature type="compositionally biased region" description="Polar residues" evidence="5">
    <location>
        <begin position="742"/>
        <end position="767"/>
    </location>
</feature>
<dbReference type="InterPro" id="IPR013428">
    <property type="entry name" value="Membrane-bound_put_N"/>
</dbReference>
<reference evidence="7 8" key="1">
    <citation type="submission" date="2019-02" db="EMBL/GenBank/DDBJ databases">
        <title>Deep-cultivation of Planctomycetes and their phenomic and genomic characterization uncovers novel biology.</title>
        <authorList>
            <person name="Wiegand S."/>
            <person name="Jogler M."/>
            <person name="Boedeker C."/>
            <person name="Pinto D."/>
            <person name="Vollmers J."/>
            <person name="Rivas-Marin E."/>
            <person name="Kohn T."/>
            <person name="Peeters S.H."/>
            <person name="Heuer A."/>
            <person name="Rast P."/>
            <person name="Oberbeckmann S."/>
            <person name="Bunk B."/>
            <person name="Jeske O."/>
            <person name="Meyerdierks A."/>
            <person name="Storesund J.E."/>
            <person name="Kallscheuer N."/>
            <person name="Luecker S."/>
            <person name="Lage O.M."/>
            <person name="Pohl T."/>
            <person name="Merkel B.J."/>
            <person name="Hornburger P."/>
            <person name="Mueller R.-W."/>
            <person name="Bruemmer F."/>
            <person name="Labrenz M."/>
            <person name="Spormann A.M."/>
            <person name="Op den Camp H."/>
            <person name="Overmann J."/>
            <person name="Amann R."/>
            <person name="Jetten M.S.M."/>
            <person name="Mascher T."/>
            <person name="Medema M.H."/>
            <person name="Devos D.P."/>
            <person name="Kaster A.-K."/>
            <person name="Ovreas L."/>
            <person name="Rohde M."/>
            <person name="Galperin M.Y."/>
            <person name="Jogler C."/>
        </authorList>
    </citation>
    <scope>NUCLEOTIDE SEQUENCE [LARGE SCALE GENOMIC DNA]</scope>
    <source>
        <strain evidence="7 8">I41</strain>
    </source>
</reference>
<dbReference type="OrthoDB" id="230287at2"/>
<dbReference type="Gene3D" id="2.120.10.30">
    <property type="entry name" value="TolB, C-terminal domain"/>
    <property type="match status" value="1"/>
</dbReference>
<protein>
    <submittedName>
        <fullName evidence="7">Cytochrome c</fullName>
    </submittedName>
</protein>
<dbReference type="Pfam" id="PF00034">
    <property type="entry name" value="Cytochrom_C"/>
    <property type="match status" value="1"/>
</dbReference>
<feature type="region of interest" description="Disordered" evidence="5">
    <location>
        <begin position="742"/>
        <end position="775"/>
    </location>
</feature>
<sequence length="1749" mass="190163">MQTKHLLAIAVLVGEMSGWLAPRRAVAQGEVDAIAAEPSANAGDDSGDRENFQIHAGWQPLFNGRDLNGWRAFLQQDGQRADPAGMIAVEDGVLRLNGDSADGRRVAKGYMATEQEYENYHLRLQYQWGQATLSPPSAPRDSGVLYHVTGADAPQPMSLQCEIQEGNVGDLLTSPGLQLDSWVDPASKELKERTFRDPRFGGEPAVCGGAGTARQLTSGMNELLGWNTLEIIAHGKSVTHILNGKILNQGENVRSADAADPQRSPPVTRGKIALEIGGAPVQYRNIEIKQLDAEKLVDDRADDAPSRTALDLRVGASAVDLRSDGTMVIAGGIEPHYAAEQEGQLRAVAAVIERPGDAKLAIVACDVLWVPRDLADAAIAEIERKTGISANCVLINATHTHHAPSTAPAHGFGVAPEFREELQRGIVRAVEEANSRLEGGEAQLYFHLGHEHTVGSNSRQLLEDGAITWSGQQLPSEKARPTAPFDPQLPILDFRDAAGKTRALLFNHSTHTIGTRSGRDVRSPSFYGLAAQELEQELGGVVSFLEGASGSTHNVAPIVPVADCIERIKGAVREARAEASARPVSYLAGARRPFKFHVRKFNNAEEDAKIARYMTKHAPQSAERVREVFAEMRRQLRERQGAEQETWIQAVVIGDVAIVGVPAEYFTVLGLEIKRRSPFEHTFVAELANDWMGYLPDREGQRLGGYQTWMGLHSFAEEGTGERMADEVVALLNELAADAGANKTSALRPSGSESQSLGDESVNSRGPQSPAAEQRSFQLADPNLQVELAACEPDVASPVALAWDAAGRMYVAEMGGYPTTERRGRIQRLEDVDGDGKYENAVTFADGLNFPTSVMPYREGVLVTDAPDILYLEDADGDGRADVRRVEWTGFGAGSQQLRANSLHWGLDNWIYVANGRCDGDVRRPDAPADRATSIRARDFRFHPLTRAGEATLGQSQFGQAHDAWGNRFLSWNTVPIRHVLLEDVDVRPFPAAAAEAVTNLAAPSDTGQVFPVSPAPRQFNTEQANYYNALCGLTIFTGDALGRQYAGNAFVCESLTNLVTRRRLEPSGPTFVSRRDEQEANREFLASTDNWFHPVNLATGPDGALYLVDFYREFVEHPIYVADAAVAANVPWGNGAEHGRIWRITGIDADASAADRRPQLHLASSGKLVEFLAHPVAWWRTTAQRLLVERQDRTVVPKLRQLVAQSPSPLGRLHAMYALDGLDANQEPNQLEDQSAERQSRCLDVASLQIALRDPESNVRRHAVRLAADRIGEASPAAAASPEADRSVDLSEDVISLRNALLEMTNDPDAAVRFQLALAIGPHAGSGASSALAKLLDQDDSPLMQLAVLCGIGRHPWPLMRELLEGADRTRQHAAFLEQASEHIGSQADENVLAECIDWMTADLTRSTRADGLAALAGLSRGMFSRGVSLRDPRLPPELLPERTADRLREGIRIAAALAEDRGQSVEDRTRATVVAANGAPDEVERMVAALVQPSHPQAVQSAAIWAAAHANSPEAWNGLFSQWTKHTTATRQEMLNQALRSTAGAHALVAALEAEIVSAEELPASTREVMGQWQDESLRHRAEPLLAAVVRGDRAEVLARYADVVTRRGDAARGAALFKQNCQTCHPIQGVGRSVGPDLASVSARRSDLLLVDILDPSRQLSPDFVSYLAVTKDGRVLNGVIAAETAESVTLRREEAQQETIARSQLEQLRASGKSLMPDGLEKNLTPDQLVDLLEFLHRPDVHLLQ</sequence>
<dbReference type="GO" id="GO:0020037">
    <property type="term" value="F:heme binding"/>
    <property type="evidence" value="ECO:0007669"/>
    <property type="project" value="InterPro"/>
</dbReference>
<keyword evidence="8" id="KW-1185">Reference proteome</keyword>
<dbReference type="InterPro" id="IPR010496">
    <property type="entry name" value="AL/BT2_dom"/>
</dbReference>
<dbReference type="InterPro" id="IPR016024">
    <property type="entry name" value="ARM-type_fold"/>
</dbReference>
<evidence type="ECO:0000313" key="7">
    <source>
        <dbReference type="EMBL" id="QDT73270.1"/>
    </source>
</evidence>
<feature type="domain" description="Cytochrome c" evidence="6">
    <location>
        <begin position="1611"/>
        <end position="1744"/>
    </location>
</feature>
<dbReference type="GO" id="GO:0046872">
    <property type="term" value="F:metal ion binding"/>
    <property type="evidence" value="ECO:0007669"/>
    <property type="project" value="UniProtKB-KW"/>
</dbReference>
<dbReference type="InterPro" id="IPR055557">
    <property type="entry name" value="DUF7133"/>
</dbReference>
<dbReference type="Gene3D" id="1.25.10.10">
    <property type="entry name" value="Leucine-rich Repeat Variant"/>
    <property type="match status" value="1"/>
</dbReference>
<accession>A0A517TY25</accession>
<dbReference type="GO" id="GO:0009055">
    <property type="term" value="F:electron transfer activity"/>
    <property type="evidence" value="ECO:0007669"/>
    <property type="project" value="InterPro"/>
</dbReference>
<dbReference type="PROSITE" id="PS51007">
    <property type="entry name" value="CYTC"/>
    <property type="match status" value="1"/>
</dbReference>
<evidence type="ECO:0000256" key="5">
    <source>
        <dbReference type="SAM" id="MobiDB-lite"/>
    </source>
</evidence>
<evidence type="ECO:0000313" key="8">
    <source>
        <dbReference type="Proteomes" id="UP000317909"/>
    </source>
</evidence>
<evidence type="ECO:0000256" key="1">
    <source>
        <dbReference type="ARBA" id="ARBA00022617"/>
    </source>
</evidence>
<dbReference type="InterPro" id="IPR011989">
    <property type="entry name" value="ARM-like"/>
</dbReference>
<dbReference type="Pfam" id="PF23500">
    <property type="entry name" value="DUF7133"/>
    <property type="match status" value="1"/>
</dbReference>
<dbReference type="InterPro" id="IPR009056">
    <property type="entry name" value="Cyt_c-like_dom"/>
</dbReference>
<dbReference type="InterPro" id="IPR011042">
    <property type="entry name" value="6-blade_b-propeller_TolB-like"/>
</dbReference>
<name>A0A517TY25_9BACT</name>
<dbReference type="SUPFAM" id="SSF48371">
    <property type="entry name" value="ARM repeat"/>
    <property type="match status" value="1"/>
</dbReference>
<dbReference type="PANTHER" id="PTHR33546:SF1">
    <property type="entry name" value="LARGE, MULTIFUNCTIONAL SECRETED PROTEIN"/>
    <property type="match status" value="1"/>
</dbReference>
<dbReference type="Pfam" id="PF06439">
    <property type="entry name" value="3keto-disac_hyd"/>
    <property type="match status" value="1"/>
</dbReference>
<evidence type="ECO:0000256" key="2">
    <source>
        <dbReference type="ARBA" id="ARBA00022723"/>
    </source>
</evidence>
<dbReference type="KEGG" id="llh:I41_24590"/>
<evidence type="ECO:0000256" key="4">
    <source>
        <dbReference type="PROSITE-ProRule" id="PRU00433"/>
    </source>
</evidence>
<dbReference type="NCBIfam" id="TIGR02604">
    <property type="entry name" value="Piru_Ver_Nterm"/>
    <property type="match status" value="1"/>
</dbReference>
<proteinExistence type="predicted"/>
<dbReference type="EMBL" id="CP036339">
    <property type="protein sequence ID" value="QDT73270.1"/>
    <property type="molecule type" value="Genomic_DNA"/>
</dbReference>
<organism evidence="7 8">
    <name type="scientific">Lacipirellula limnantheis</name>
    <dbReference type="NCBI Taxonomy" id="2528024"/>
    <lineage>
        <taxon>Bacteria</taxon>
        <taxon>Pseudomonadati</taxon>
        <taxon>Planctomycetota</taxon>
        <taxon>Planctomycetia</taxon>
        <taxon>Pirellulales</taxon>
        <taxon>Lacipirellulaceae</taxon>
        <taxon>Lacipirellula</taxon>
    </lineage>
</organism>
<dbReference type="RefSeq" id="WP_145432842.1">
    <property type="nucleotide sequence ID" value="NZ_CP036339.1"/>
</dbReference>